<organism evidence="2 3">
    <name type="scientific">Polypedilum vanderplanki</name>
    <name type="common">Sleeping chironomid midge</name>
    <dbReference type="NCBI Taxonomy" id="319348"/>
    <lineage>
        <taxon>Eukaryota</taxon>
        <taxon>Metazoa</taxon>
        <taxon>Ecdysozoa</taxon>
        <taxon>Arthropoda</taxon>
        <taxon>Hexapoda</taxon>
        <taxon>Insecta</taxon>
        <taxon>Pterygota</taxon>
        <taxon>Neoptera</taxon>
        <taxon>Endopterygota</taxon>
        <taxon>Diptera</taxon>
        <taxon>Nematocera</taxon>
        <taxon>Chironomoidea</taxon>
        <taxon>Chironomidae</taxon>
        <taxon>Chironominae</taxon>
        <taxon>Polypedilum</taxon>
        <taxon>Polypedilum</taxon>
    </lineage>
</organism>
<comment type="caution">
    <text evidence="2">The sequence shown here is derived from an EMBL/GenBank/DDBJ whole genome shotgun (WGS) entry which is preliminary data.</text>
</comment>
<dbReference type="AlphaFoldDB" id="A0A9J6CSZ1"/>
<reference evidence="2" key="1">
    <citation type="submission" date="2021-03" db="EMBL/GenBank/DDBJ databases">
        <title>Chromosome level genome of the anhydrobiotic midge Polypedilum vanderplanki.</title>
        <authorList>
            <person name="Yoshida Y."/>
            <person name="Kikawada T."/>
            <person name="Gusev O."/>
        </authorList>
    </citation>
    <scope>NUCLEOTIDE SEQUENCE</scope>
    <source>
        <strain evidence="2">NIAS01</strain>
        <tissue evidence="2">Whole body or cell culture</tissue>
    </source>
</reference>
<dbReference type="EMBL" id="JADBJN010000001">
    <property type="protein sequence ID" value="KAG5685023.1"/>
    <property type="molecule type" value="Genomic_DNA"/>
</dbReference>
<proteinExistence type="predicted"/>
<gene>
    <name evidence="2" type="ORF">PVAND_014226</name>
</gene>
<feature type="compositionally biased region" description="Low complexity" evidence="1">
    <location>
        <begin position="76"/>
        <end position="103"/>
    </location>
</feature>
<name>A0A9J6CSZ1_POLVA</name>
<feature type="region of interest" description="Disordered" evidence="1">
    <location>
        <begin position="76"/>
        <end position="126"/>
    </location>
</feature>
<accession>A0A9J6CSZ1</accession>
<protein>
    <submittedName>
        <fullName evidence="2">Uncharacterized protein</fullName>
    </submittedName>
</protein>
<sequence>MGHVKQKKSTSSSTQPEALTIEVSKKDNASQPPPSSQQHYHRENRYPEQLNAEELISQINCSRNSNIINNYNEITTTTTTNNNSNRNNNDNNNNSNNAIHRTNQQQCSQNESEDVEKGTERRNSHRQKPLFRRLYSFIRNLWIGAKFNVGKAGE</sequence>
<feature type="region of interest" description="Disordered" evidence="1">
    <location>
        <begin position="1"/>
        <end position="48"/>
    </location>
</feature>
<evidence type="ECO:0000313" key="3">
    <source>
        <dbReference type="Proteomes" id="UP001107558"/>
    </source>
</evidence>
<keyword evidence="3" id="KW-1185">Reference proteome</keyword>
<evidence type="ECO:0000256" key="1">
    <source>
        <dbReference type="SAM" id="MobiDB-lite"/>
    </source>
</evidence>
<evidence type="ECO:0000313" key="2">
    <source>
        <dbReference type="EMBL" id="KAG5685023.1"/>
    </source>
</evidence>
<dbReference type="Proteomes" id="UP001107558">
    <property type="component" value="Chromosome 1"/>
</dbReference>
<dbReference type="OrthoDB" id="10600675at2759"/>